<dbReference type="SMART" id="SM00836">
    <property type="entry name" value="DALR_1"/>
    <property type="match status" value="1"/>
</dbReference>
<proteinExistence type="predicted"/>
<dbReference type="GO" id="GO:0004814">
    <property type="term" value="F:arginine-tRNA ligase activity"/>
    <property type="evidence" value="ECO:0007669"/>
    <property type="project" value="InterPro"/>
</dbReference>
<name>A0A368T3Z0_9ACTN</name>
<dbReference type="SUPFAM" id="SSF55190">
    <property type="entry name" value="Arginyl-tRNA synthetase (ArgRS), N-terminal 'additional' domain"/>
    <property type="match status" value="1"/>
</dbReference>
<feature type="domain" description="Arginyl tRNA synthetase N-terminal" evidence="6">
    <location>
        <begin position="20"/>
        <end position="101"/>
    </location>
</feature>
<feature type="region of interest" description="Disordered" evidence="4">
    <location>
        <begin position="124"/>
        <end position="176"/>
    </location>
</feature>
<evidence type="ECO:0000313" key="8">
    <source>
        <dbReference type="Proteomes" id="UP000253318"/>
    </source>
</evidence>
<keyword evidence="8" id="KW-1185">Reference proteome</keyword>
<evidence type="ECO:0000259" key="6">
    <source>
        <dbReference type="SMART" id="SM01016"/>
    </source>
</evidence>
<evidence type="ECO:0000259" key="5">
    <source>
        <dbReference type="SMART" id="SM00836"/>
    </source>
</evidence>
<evidence type="ECO:0000256" key="2">
    <source>
        <dbReference type="ARBA" id="ARBA00022741"/>
    </source>
</evidence>
<dbReference type="InterPro" id="IPR036695">
    <property type="entry name" value="Arg-tRNA-synth_N_sf"/>
</dbReference>
<dbReference type="GO" id="GO:0005524">
    <property type="term" value="F:ATP binding"/>
    <property type="evidence" value="ECO:0007669"/>
    <property type="project" value="UniProtKB-KW"/>
</dbReference>
<dbReference type="SUPFAM" id="SSF47323">
    <property type="entry name" value="Anticodon-binding domain of a subclass of class I aminoacyl-tRNA synthetases"/>
    <property type="match status" value="1"/>
</dbReference>
<dbReference type="GO" id="GO:0005737">
    <property type="term" value="C:cytoplasm"/>
    <property type="evidence" value="ECO:0007669"/>
    <property type="project" value="InterPro"/>
</dbReference>
<reference evidence="7 8" key="1">
    <citation type="submission" date="2018-04" db="EMBL/GenBank/DDBJ databases">
        <title>Novel actinobacteria from marine sediment.</title>
        <authorList>
            <person name="Ng Z.Y."/>
            <person name="Tan G.Y.A."/>
        </authorList>
    </citation>
    <scope>NUCLEOTIDE SEQUENCE [LARGE SCALE GENOMIC DNA]</scope>
    <source>
        <strain evidence="7 8">TPS81</strain>
    </source>
</reference>
<dbReference type="InterPro" id="IPR008909">
    <property type="entry name" value="DALR_anticod-bd"/>
</dbReference>
<evidence type="ECO:0000256" key="3">
    <source>
        <dbReference type="ARBA" id="ARBA00022840"/>
    </source>
</evidence>
<accession>A0A368T3Z0</accession>
<dbReference type="Gene3D" id="1.10.730.10">
    <property type="entry name" value="Isoleucyl-tRNA Synthetase, Domain 1"/>
    <property type="match status" value="1"/>
</dbReference>
<keyword evidence="1" id="KW-0436">Ligase</keyword>
<evidence type="ECO:0000313" key="7">
    <source>
        <dbReference type="EMBL" id="RCV57847.1"/>
    </source>
</evidence>
<dbReference type="RefSeq" id="WP_114397962.1">
    <property type="nucleotide sequence ID" value="NZ_QEIM01000054.1"/>
</dbReference>
<organism evidence="7 8">
    <name type="scientific">Marinitenerispora sediminis</name>
    <dbReference type="NCBI Taxonomy" id="1931232"/>
    <lineage>
        <taxon>Bacteria</taxon>
        <taxon>Bacillati</taxon>
        <taxon>Actinomycetota</taxon>
        <taxon>Actinomycetes</taxon>
        <taxon>Streptosporangiales</taxon>
        <taxon>Nocardiopsidaceae</taxon>
        <taxon>Marinitenerispora</taxon>
    </lineage>
</organism>
<dbReference type="EMBL" id="QEIN01000106">
    <property type="protein sequence ID" value="RCV57847.1"/>
    <property type="molecule type" value="Genomic_DNA"/>
</dbReference>
<dbReference type="GO" id="GO:0006420">
    <property type="term" value="P:arginyl-tRNA aminoacylation"/>
    <property type="evidence" value="ECO:0007669"/>
    <property type="project" value="InterPro"/>
</dbReference>
<gene>
    <name evidence="7" type="ORF">DEF24_14525</name>
</gene>
<evidence type="ECO:0008006" key="9">
    <source>
        <dbReference type="Google" id="ProtNLM"/>
    </source>
</evidence>
<dbReference type="InterPro" id="IPR009080">
    <property type="entry name" value="tRNAsynth_Ia_anticodon-bd"/>
</dbReference>
<dbReference type="Gene3D" id="3.30.1360.70">
    <property type="entry name" value="Arginyl tRNA synthetase N-terminal domain"/>
    <property type="match status" value="1"/>
</dbReference>
<dbReference type="Pfam" id="PF03485">
    <property type="entry name" value="Arg_tRNA_synt_N"/>
    <property type="match status" value="1"/>
</dbReference>
<dbReference type="AlphaFoldDB" id="A0A368T3Z0"/>
<dbReference type="Proteomes" id="UP000253318">
    <property type="component" value="Unassembled WGS sequence"/>
</dbReference>
<feature type="compositionally biased region" description="Basic and acidic residues" evidence="4">
    <location>
        <begin position="155"/>
        <end position="168"/>
    </location>
</feature>
<evidence type="ECO:0000256" key="1">
    <source>
        <dbReference type="ARBA" id="ARBA00022598"/>
    </source>
</evidence>
<comment type="caution">
    <text evidence="7">The sequence shown here is derived from an EMBL/GenBank/DDBJ whole genome shotgun (WGS) entry which is preliminary data.</text>
</comment>
<dbReference type="OrthoDB" id="9803211at2"/>
<dbReference type="SMART" id="SM01016">
    <property type="entry name" value="Arg_tRNA_synt_N"/>
    <property type="match status" value="1"/>
</dbReference>
<sequence length="453" mass="45681">MDAVLGVWRDEGATPAGVEALLRSAAAAAAGLALEAVPAAEPYRVPAGRHGDYATALALRLARGTGSAPRAVAAALAAELRARPEVLDARVEGAGLVNLVVADTARARSVRAAAHGMRYLRGPAGRGTGTAAPAHQDAAAGATASPAPAPADATSAHRREAATGHRPADAATAERPGDAEARIALSAPHAAADLAEARRLARADARRRIALALAPGAGAVLDAAPVWPVPAVTDPGTGDITWRDPRREAATGSDPERLIAVIGEAAARIAFCRSAAEHPRPGELTGPGLPALPAPERPGAWARQTDANPAFAVRYAHAHAVRSRSWIADAARAAGAPADAPPAAADRPAAVAVLAAPAAAALVGTLFDGQGYLAGAGRRREPHILVRYLEGLAAAYHDWRETWGASTGEDTGTAGRGAERWDDAAARSELCAAAAAVLAAGLSLLGVAAPTRL</sequence>
<feature type="domain" description="DALR anticodon binding" evidence="5">
    <location>
        <begin position="313"/>
        <end position="453"/>
    </location>
</feature>
<feature type="compositionally biased region" description="Low complexity" evidence="4">
    <location>
        <begin position="129"/>
        <end position="154"/>
    </location>
</feature>
<dbReference type="Pfam" id="PF05746">
    <property type="entry name" value="DALR_1"/>
    <property type="match status" value="1"/>
</dbReference>
<keyword evidence="3" id="KW-0067">ATP-binding</keyword>
<dbReference type="InterPro" id="IPR005148">
    <property type="entry name" value="Arg-tRNA-synth_N"/>
</dbReference>
<protein>
    <recommendedName>
        <fullName evidence="9">Arginine--tRNA ligase</fullName>
    </recommendedName>
</protein>
<evidence type="ECO:0000256" key="4">
    <source>
        <dbReference type="SAM" id="MobiDB-lite"/>
    </source>
</evidence>
<keyword evidence="2" id="KW-0547">Nucleotide-binding</keyword>